<evidence type="ECO:0000313" key="2">
    <source>
        <dbReference type="Proteomes" id="UP000191612"/>
    </source>
</evidence>
<evidence type="ECO:0008006" key="3">
    <source>
        <dbReference type="Google" id="ProtNLM"/>
    </source>
</evidence>
<gene>
    <name evidence="1" type="ORF">PENSOL_c002G04496</name>
</gene>
<proteinExistence type="predicted"/>
<reference evidence="2" key="1">
    <citation type="journal article" date="2017" name="Nat. Microbiol.">
        <title>Global analysis of biosynthetic gene clusters reveals vast potential of secondary metabolite production in Penicillium species.</title>
        <authorList>
            <person name="Nielsen J.C."/>
            <person name="Grijseels S."/>
            <person name="Prigent S."/>
            <person name="Ji B."/>
            <person name="Dainat J."/>
            <person name="Nielsen K.F."/>
            <person name="Frisvad J.C."/>
            <person name="Workman M."/>
            <person name="Nielsen J."/>
        </authorList>
    </citation>
    <scope>NUCLEOTIDE SEQUENCE [LARGE SCALE GENOMIC DNA]</scope>
    <source>
        <strain evidence="2">IBT 29525</strain>
    </source>
</reference>
<dbReference type="EMBL" id="MDYO01000002">
    <property type="protein sequence ID" value="OQE02555.1"/>
    <property type="molecule type" value="Genomic_DNA"/>
</dbReference>
<comment type="caution">
    <text evidence="1">The sequence shown here is derived from an EMBL/GenBank/DDBJ whole genome shotgun (WGS) entry which is preliminary data.</text>
</comment>
<accession>A0A1V6RL84</accession>
<dbReference type="Proteomes" id="UP000191612">
    <property type="component" value="Unassembled WGS sequence"/>
</dbReference>
<keyword evidence="2" id="KW-1185">Reference proteome</keyword>
<protein>
    <recommendedName>
        <fullName evidence="3">CENP-V/GFA domain-containing protein</fullName>
    </recommendedName>
</protein>
<evidence type="ECO:0000313" key="1">
    <source>
        <dbReference type="EMBL" id="OQE02555.1"/>
    </source>
</evidence>
<sequence length="92" mass="9807">MAKNHMIQAGKSSIAVNARALFGVNPFTLEVEALDCPSDSAYVPTPFPGQVAEVPGDNLKLYTGGCYCGAVTLAVKTKPWSEVEIKEDNCKC</sequence>
<name>A0A1V6RL84_9EURO</name>
<dbReference type="AlphaFoldDB" id="A0A1V6RL84"/>
<dbReference type="STRING" id="60172.A0A1V6RL84"/>
<organism evidence="1 2">
    <name type="scientific">Penicillium solitum</name>
    <dbReference type="NCBI Taxonomy" id="60172"/>
    <lineage>
        <taxon>Eukaryota</taxon>
        <taxon>Fungi</taxon>
        <taxon>Dikarya</taxon>
        <taxon>Ascomycota</taxon>
        <taxon>Pezizomycotina</taxon>
        <taxon>Eurotiomycetes</taxon>
        <taxon>Eurotiomycetidae</taxon>
        <taxon>Eurotiales</taxon>
        <taxon>Aspergillaceae</taxon>
        <taxon>Penicillium</taxon>
    </lineage>
</organism>